<feature type="transmembrane region" description="Helical" evidence="2">
    <location>
        <begin position="12"/>
        <end position="30"/>
    </location>
</feature>
<dbReference type="AlphaFoldDB" id="A0AA94JEX7"/>
<evidence type="ECO:0000313" key="4">
    <source>
        <dbReference type="Proteomes" id="UP000286680"/>
    </source>
</evidence>
<dbReference type="Proteomes" id="UP000286680">
    <property type="component" value="Unassembled WGS sequence"/>
</dbReference>
<sequence length="364" mass="41857">MRFARRFTKRQPHWALAGVLIVIAAIYWGLIATDRYVSRAHIVLESPEVNLSSMNISSLLSGTQGSGDLLLLRDHLLSVTMLKKLQQDLDLRSHYSQQFIDRWSRLGSADVPIEHFHEYMLKHISVEFDEYSAILKIQVEAYDREMATNIVQALLDEGEQHMNRMGQRLAEEQVEFIDEQAKIAEQRLFDARERLLQFQNEKGLVAPTQTVQAIFSTVSQLQAQTAALEARKKALLSYQSPQSPEVMRLSSEIRSLEEQIQLEQDKLAKQTGNALNQTSAEYETLQLRAEFALQLYTTTITALESTRIEAARKLKQVSILEFPTQPEYSTKPERMYNWVVFLLFTLFIAAIVHLARAIIRDHKH</sequence>
<dbReference type="InterPro" id="IPR050445">
    <property type="entry name" value="Bact_polysacc_biosynth/exp"/>
</dbReference>
<dbReference type="GO" id="GO:0004713">
    <property type="term" value="F:protein tyrosine kinase activity"/>
    <property type="evidence" value="ECO:0007669"/>
    <property type="project" value="TreeGrafter"/>
</dbReference>
<proteinExistence type="predicted"/>
<reference evidence="4" key="1">
    <citation type="journal article" date="2018" name="Front. Microbiol.">
        <title>Genome-Based Analysis Reveals the Taxonomy and Diversity of the Family Idiomarinaceae.</title>
        <authorList>
            <person name="Liu Y."/>
            <person name="Lai Q."/>
            <person name="Shao Z."/>
        </authorList>
    </citation>
    <scope>NUCLEOTIDE SEQUENCE [LARGE SCALE GENOMIC DNA]</scope>
    <source>
        <strain evidence="4">SN-14</strain>
    </source>
</reference>
<organism evidence="3 4">
    <name type="scientific">Idiomarina aquatica</name>
    <dbReference type="NCBI Taxonomy" id="1327752"/>
    <lineage>
        <taxon>Bacteria</taxon>
        <taxon>Pseudomonadati</taxon>
        <taxon>Pseudomonadota</taxon>
        <taxon>Gammaproteobacteria</taxon>
        <taxon>Alteromonadales</taxon>
        <taxon>Idiomarinaceae</taxon>
        <taxon>Idiomarina</taxon>
    </lineage>
</organism>
<keyword evidence="1" id="KW-0175">Coiled coil</keyword>
<evidence type="ECO:0000256" key="1">
    <source>
        <dbReference type="SAM" id="Coils"/>
    </source>
</evidence>
<keyword evidence="2" id="KW-0472">Membrane</keyword>
<name>A0AA94JEX7_9GAMM</name>
<keyword evidence="2" id="KW-1133">Transmembrane helix</keyword>
<keyword evidence="2" id="KW-0812">Transmembrane</keyword>
<accession>A0AA94JEX7</accession>
<gene>
    <name evidence="3" type="ORF">CWE23_04075</name>
</gene>
<feature type="transmembrane region" description="Helical" evidence="2">
    <location>
        <begin position="335"/>
        <end position="359"/>
    </location>
</feature>
<comment type="caution">
    <text evidence="3">The sequence shown here is derived from an EMBL/GenBank/DDBJ whole genome shotgun (WGS) entry which is preliminary data.</text>
</comment>
<dbReference type="GO" id="GO:0005886">
    <property type="term" value="C:plasma membrane"/>
    <property type="evidence" value="ECO:0007669"/>
    <property type="project" value="TreeGrafter"/>
</dbReference>
<keyword evidence="4" id="KW-1185">Reference proteome</keyword>
<feature type="coiled-coil region" evidence="1">
    <location>
        <begin position="167"/>
        <end position="201"/>
    </location>
</feature>
<feature type="coiled-coil region" evidence="1">
    <location>
        <begin position="246"/>
        <end position="273"/>
    </location>
</feature>
<evidence type="ECO:0000256" key="2">
    <source>
        <dbReference type="SAM" id="Phobius"/>
    </source>
</evidence>
<dbReference type="PANTHER" id="PTHR32309">
    <property type="entry name" value="TYROSINE-PROTEIN KINASE"/>
    <property type="match status" value="1"/>
</dbReference>
<evidence type="ECO:0000313" key="3">
    <source>
        <dbReference type="EMBL" id="RUO45765.1"/>
    </source>
</evidence>
<dbReference type="EMBL" id="PIPS01000001">
    <property type="protein sequence ID" value="RUO45765.1"/>
    <property type="molecule type" value="Genomic_DNA"/>
</dbReference>
<dbReference type="PANTHER" id="PTHR32309:SF13">
    <property type="entry name" value="FERRIC ENTEROBACTIN TRANSPORT PROTEIN FEPE"/>
    <property type="match status" value="1"/>
</dbReference>
<protein>
    <submittedName>
        <fullName evidence="3">Chain-length determining protein</fullName>
    </submittedName>
</protein>